<keyword evidence="5" id="KW-0408">Iron</keyword>
<dbReference type="Pfam" id="PF00730">
    <property type="entry name" value="HhH-GPD"/>
    <property type="match status" value="1"/>
</dbReference>
<keyword evidence="3" id="KW-0227">DNA damage</keyword>
<proteinExistence type="predicted"/>
<dbReference type="Gene3D" id="1.10.1670.10">
    <property type="entry name" value="Helix-hairpin-Helix base-excision DNA repair enzymes (C-terminal)"/>
    <property type="match status" value="1"/>
</dbReference>
<dbReference type="GO" id="GO:0046872">
    <property type="term" value="F:metal ion binding"/>
    <property type="evidence" value="ECO:0007669"/>
    <property type="project" value="UniProtKB-KW"/>
</dbReference>
<dbReference type="SMART" id="SM00478">
    <property type="entry name" value="ENDO3c"/>
    <property type="match status" value="1"/>
</dbReference>
<dbReference type="AlphaFoldDB" id="A0AA86GKB1"/>
<feature type="domain" description="HhH-GPD" evidence="8">
    <location>
        <begin position="43"/>
        <end position="204"/>
    </location>
</feature>
<dbReference type="InterPro" id="IPR003265">
    <property type="entry name" value="HhH-GPD_domain"/>
</dbReference>
<evidence type="ECO:0000256" key="5">
    <source>
        <dbReference type="ARBA" id="ARBA00023004"/>
    </source>
</evidence>
<keyword evidence="4" id="KW-0378">Hydrolase</keyword>
<name>A0AA86GKB1_9SPHN</name>
<dbReference type="PANTHER" id="PTHR10359:SF18">
    <property type="entry name" value="ENDONUCLEASE III"/>
    <property type="match status" value="1"/>
</dbReference>
<dbReference type="SUPFAM" id="SSF48150">
    <property type="entry name" value="DNA-glycosylase"/>
    <property type="match status" value="1"/>
</dbReference>
<keyword evidence="7" id="KW-0326">Glycosidase</keyword>
<dbReference type="GO" id="GO:0019104">
    <property type="term" value="F:DNA N-glycosylase activity"/>
    <property type="evidence" value="ECO:0007669"/>
    <property type="project" value="TreeGrafter"/>
</dbReference>
<protein>
    <submittedName>
        <fullName evidence="9">Endonuclease III</fullName>
        <ecNumber evidence="9">4.2.99.18</ecNumber>
    </submittedName>
</protein>
<organism evidence="9 10">
    <name type="scientific">Sphingopyxis granuli</name>
    <dbReference type="NCBI Taxonomy" id="267128"/>
    <lineage>
        <taxon>Bacteria</taxon>
        <taxon>Pseudomonadati</taxon>
        <taxon>Pseudomonadota</taxon>
        <taxon>Alphaproteobacteria</taxon>
        <taxon>Sphingomonadales</taxon>
        <taxon>Sphingomonadaceae</taxon>
        <taxon>Sphingopyxis</taxon>
    </lineage>
</organism>
<evidence type="ECO:0000259" key="8">
    <source>
        <dbReference type="SMART" id="SM00478"/>
    </source>
</evidence>
<keyword evidence="1" id="KW-0004">4Fe-4S</keyword>
<evidence type="ECO:0000313" key="10">
    <source>
        <dbReference type="Proteomes" id="UP000058599"/>
    </source>
</evidence>
<sequence length="235" mass="26476">MAFSFWATEDMEWVRDRLRCRFGRPAEPVRVRTPVGQLVKSMISGRTRDAVSLGAYHRLVKIYPEWFSIARATTAEVEKVIGDVTFPDVKAQYLRDALTSVAADRPDFDLTFLGALDVESALAWLERLPGVGRKVSASTLNFSTLRMPAFVVDTHILKIMRRFGFVRGKADTRTVYDLTMTALSDWCATDLAELHVLIKRLGQTVCRADRADCRSCPIGRRCRAAAFGIRNSLQK</sequence>
<dbReference type="GO" id="GO:0140078">
    <property type="term" value="F:class I DNA-(apurinic or apyrimidinic site) endonuclease activity"/>
    <property type="evidence" value="ECO:0007669"/>
    <property type="project" value="UniProtKB-EC"/>
</dbReference>
<dbReference type="Proteomes" id="UP000058599">
    <property type="component" value="Chromosome"/>
</dbReference>
<evidence type="ECO:0000256" key="1">
    <source>
        <dbReference type="ARBA" id="ARBA00022485"/>
    </source>
</evidence>
<keyword evidence="10" id="KW-1185">Reference proteome</keyword>
<accession>A0AA86GKB1</accession>
<evidence type="ECO:0000256" key="6">
    <source>
        <dbReference type="ARBA" id="ARBA00023014"/>
    </source>
</evidence>
<dbReference type="Gene3D" id="1.10.340.30">
    <property type="entry name" value="Hypothetical protein, domain 2"/>
    <property type="match status" value="1"/>
</dbReference>
<reference evidence="9 10" key="1">
    <citation type="journal article" date="2016" name="BMC Genomics">
        <title>Genomic analysis of the nitrate-respiring Sphingopyxis granuli (formerly Sphingomonas macrogoltabida) strain TFA.</title>
        <authorList>
            <person name="Garcia-Romero I."/>
            <person name="Perez-Pulido A.J."/>
            <person name="Gonzalez-Flores Y.E."/>
            <person name="Reyes-Ramirez F."/>
            <person name="Santero E."/>
            <person name="Floriano B."/>
        </authorList>
    </citation>
    <scope>NUCLEOTIDE SEQUENCE [LARGE SCALE GENOMIC DNA]</scope>
    <source>
        <strain evidence="9 10">TFA</strain>
    </source>
</reference>
<keyword evidence="6" id="KW-0411">Iron-sulfur</keyword>
<dbReference type="InterPro" id="IPR011257">
    <property type="entry name" value="DNA_glycosylase"/>
</dbReference>
<dbReference type="CDD" id="cd00056">
    <property type="entry name" value="ENDO3c"/>
    <property type="match status" value="1"/>
</dbReference>
<evidence type="ECO:0000256" key="7">
    <source>
        <dbReference type="ARBA" id="ARBA00023295"/>
    </source>
</evidence>
<keyword evidence="9" id="KW-0255">Endonuclease</keyword>
<evidence type="ECO:0000256" key="2">
    <source>
        <dbReference type="ARBA" id="ARBA00022723"/>
    </source>
</evidence>
<dbReference type="KEGG" id="sgi:SGRAN_2035"/>
<gene>
    <name evidence="9" type="ORF">SGRAN_2035</name>
</gene>
<keyword evidence="9" id="KW-0456">Lyase</keyword>
<dbReference type="InterPro" id="IPR023170">
    <property type="entry name" value="HhH_base_excis_C"/>
</dbReference>
<dbReference type="PIRSF" id="PIRSF001435">
    <property type="entry name" value="Nth"/>
    <property type="match status" value="1"/>
</dbReference>
<evidence type="ECO:0000256" key="3">
    <source>
        <dbReference type="ARBA" id="ARBA00022763"/>
    </source>
</evidence>
<evidence type="ECO:0000313" key="9">
    <source>
        <dbReference type="EMBL" id="AMG74412.1"/>
    </source>
</evidence>
<dbReference type="EC" id="4.2.99.18" evidence="9"/>
<dbReference type="GO" id="GO:0006285">
    <property type="term" value="P:base-excision repair, AP site formation"/>
    <property type="evidence" value="ECO:0007669"/>
    <property type="project" value="TreeGrafter"/>
</dbReference>
<keyword evidence="9" id="KW-0540">Nuclease</keyword>
<dbReference type="EMBL" id="CP012199">
    <property type="protein sequence ID" value="AMG74412.1"/>
    <property type="molecule type" value="Genomic_DNA"/>
</dbReference>
<evidence type="ECO:0000256" key="4">
    <source>
        <dbReference type="ARBA" id="ARBA00022801"/>
    </source>
</evidence>
<dbReference type="GO" id="GO:0051539">
    <property type="term" value="F:4 iron, 4 sulfur cluster binding"/>
    <property type="evidence" value="ECO:0007669"/>
    <property type="project" value="UniProtKB-KW"/>
</dbReference>
<dbReference type="PANTHER" id="PTHR10359">
    <property type="entry name" value="A/G-SPECIFIC ADENINE GLYCOSYLASE/ENDONUCLEASE III"/>
    <property type="match status" value="1"/>
</dbReference>
<keyword evidence="2" id="KW-0479">Metal-binding</keyword>